<dbReference type="RefSeq" id="WP_160896715.1">
    <property type="nucleotide sequence ID" value="NZ_WUMU01000031.1"/>
</dbReference>
<keyword evidence="2" id="KW-0479">Metal-binding</keyword>
<dbReference type="Pfam" id="PF07687">
    <property type="entry name" value="M20_dimer"/>
    <property type="match status" value="1"/>
</dbReference>
<dbReference type="CDD" id="cd05666">
    <property type="entry name" value="M20_Acy1-like"/>
    <property type="match status" value="1"/>
</dbReference>
<dbReference type="SUPFAM" id="SSF53187">
    <property type="entry name" value="Zn-dependent exopeptidases"/>
    <property type="match status" value="1"/>
</dbReference>
<dbReference type="NCBIfam" id="TIGR01891">
    <property type="entry name" value="amidohydrolases"/>
    <property type="match status" value="1"/>
</dbReference>
<comment type="caution">
    <text evidence="4">The sequence shown here is derived from an EMBL/GenBank/DDBJ whole genome shotgun (WGS) entry which is preliminary data.</text>
</comment>
<feature type="domain" description="Peptidase M20 dimerisation" evidence="3">
    <location>
        <begin position="187"/>
        <end position="279"/>
    </location>
</feature>
<evidence type="ECO:0000256" key="2">
    <source>
        <dbReference type="PIRSR" id="PIRSR005962-1"/>
    </source>
</evidence>
<feature type="binding site" evidence="2">
    <location>
        <position position="138"/>
    </location>
    <ligand>
        <name>Mn(2+)</name>
        <dbReference type="ChEBI" id="CHEBI:29035"/>
        <label>2</label>
    </ligand>
</feature>
<sequence length="391" mass="42094">MLSNSLPAFEADILERMVAWRHDFHENPETGFEEHRTGGIVAETLERLGYEVHRGLGRTGVVGVLRNGEGPSIGLRADMDALDMDELGDVPWKSKVPGKMHGCGHDGHTAILLGTAEYLARHRPFSGTVHLIFQPAEENLGGAREMVADGLFEQFPMDSVYGLHNMPNLATGRIGMCYGAAAAAYDNFEITITGKGGHGAVPELTIDPVLIQAQLVNALQGIVSRNLGGLDAGVVSVTRVHGGNTWNVVPEQVVLGGTARSFDPAVRDRIETRMNALCAGLAAAHGAQITLDYARGYPTLINAEAQTDRAREAATRQLGADHVEVIERPMMGSEDFAYMLEKCPGAYVLVGSGRSASDPMPHNPYYDFNDEILPIAAGFFAGLVAQELPRR</sequence>
<comment type="cofactor">
    <cofactor evidence="2">
        <name>Mn(2+)</name>
        <dbReference type="ChEBI" id="CHEBI:29035"/>
    </cofactor>
    <text evidence="2">The Mn(2+) ion enhances activity.</text>
</comment>
<evidence type="ECO:0000256" key="1">
    <source>
        <dbReference type="ARBA" id="ARBA00022801"/>
    </source>
</evidence>
<dbReference type="InterPro" id="IPR036264">
    <property type="entry name" value="Bact_exopeptidase_dim_dom"/>
</dbReference>
<accession>A0A6L7G927</accession>
<dbReference type="Pfam" id="PF01546">
    <property type="entry name" value="Peptidase_M20"/>
    <property type="match status" value="1"/>
</dbReference>
<keyword evidence="1 4" id="KW-0378">Hydrolase</keyword>
<keyword evidence="5" id="KW-1185">Reference proteome</keyword>
<dbReference type="AlphaFoldDB" id="A0A6L7G927"/>
<evidence type="ECO:0000259" key="3">
    <source>
        <dbReference type="Pfam" id="PF07687"/>
    </source>
</evidence>
<evidence type="ECO:0000313" key="5">
    <source>
        <dbReference type="Proteomes" id="UP000477911"/>
    </source>
</evidence>
<dbReference type="PANTHER" id="PTHR11014:SF63">
    <property type="entry name" value="METALLOPEPTIDASE, PUTATIVE (AFU_ORTHOLOGUE AFUA_6G09600)-RELATED"/>
    <property type="match status" value="1"/>
</dbReference>
<dbReference type="Proteomes" id="UP000477911">
    <property type="component" value="Unassembled WGS sequence"/>
</dbReference>
<proteinExistence type="predicted"/>
<dbReference type="PANTHER" id="PTHR11014">
    <property type="entry name" value="PEPTIDASE M20 FAMILY MEMBER"/>
    <property type="match status" value="1"/>
</dbReference>
<dbReference type="InterPro" id="IPR002933">
    <property type="entry name" value="Peptidase_M20"/>
</dbReference>
<dbReference type="GO" id="GO:0046872">
    <property type="term" value="F:metal ion binding"/>
    <property type="evidence" value="ECO:0007669"/>
    <property type="project" value="UniProtKB-KW"/>
</dbReference>
<feature type="binding site" evidence="2">
    <location>
        <position position="103"/>
    </location>
    <ligand>
        <name>Mn(2+)</name>
        <dbReference type="ChEBI" id="CHEBI:29035"/>
        <label>2</label>
    </ligand>
</feature>
<dbReference type="FunFam" id="3.30.70.360:FF:000001">
    <property type="entry name" value="N-acetyldiaminopimelate deacetylase"/>
    <property type="match status" value="1"/>
</dbReference>
<feature type="binding site" evidence="2">
    <location>
        <position position="164"/>
    </location>
    <ligand>
        <name>Mn(2+)</name>
        <dbReference type="ChEBI" id="CHEBI:29035"/>
        <label>2</label>
    </ligand>
</feature>
<reference evidence="4 5" key="1">
    <citation type="submission" date="2019-12" db="EMBL/GenBank/DDBJ databases">
        <authorList>
            <person name="Li M."/>
        </authorList>
    </citation>
    <scope>NUCLEOTIDE SEQUENCE [LARGE SCALE GENOMIC DNA]</scope>
    <source>
        <strain evidence="4 5">GBMRC 2024</strain>
    </source>
</reference>
<dbReference type="Gene3D" id="3.30.70.360">
    <property type="match status" value="1"/>
</dbReference>
<dbReference type="EMBL" id="WUMU01000031">
    <property type="protein sequence ID" value="MXN20591.1"/>
    <property type="molecule type" value="Genomic_DNA"/>
</dbReference>
<gene>
    <name evidence="4" type="ORF">GR170_22400</name>
</gene>
<evidence type="ECO:0000313" key="4">
    <source>
        <dbReference type="EMBL" id="MXN20591.1"/>
    </source>
</evidence>
<dbReference type="GO" id="GO:0019877">
    <property type="term" value="P:diaminopimelate biosynthetic process"/>
    <property type="evidence" value="ECO:0007669"/>
    <property type="project" value="UniProtKB-ARBA"/>
</dbReference>
<dbReference type="SUPFAM" id="SSF55031">
    <property type="entry name" value="Bacterial exopeptidase dimerisation domain"/>
    <property type="match status" value="1"/>
</dbReference>
<organism evidence="4 5">
    <name type="scientific">Pseudooceanicola albus</name>
    <dbReference type="NCBI Taxonomy" id="2692189"/>
    <lineage>
        <taxon>Bacteria</taxon>
        <taxon>Pseudomonadati</taxon>
        <taxon>Pseudomonadota</taxon>
        <taxon>Alphaproteobacteria</taxon>
        <taxon>Rhodobacterales</taxon>
        <taxon>Paracoccaceae</taxon>
        <taxon>Pseudooceanicola</taxon>
    </lineage>
</organism>
<feature type="binding site" evidence="2">
    <location>
        <position position="362"/>
    </location>
    <ligand>
        <name>Mn(2+)</name>
        <dbReference type="ChEBI" id="CHEBI:29035"/>
        <label>2</label>
    </ligand>
</feature>
<keyword evidence="2" id="KW-0464">Manganese</keyword>
<dbReference type="Gene3D" id="3.40.630.10">
    <property type="entry name" value="Zn peptidases"/>
    <property type="match status" value="1"/>
</dbReference>
<dbReference type="GO" id="GO:0050118">
    <property type="term" value="F:N-acetyldiaminopimelate deacetylase activity"/>
    <property type="evidence" value="ECO:0007669"/>
    <property type="project" value="UniProtKB-ARBA"/>
</dbReference>
<feature type="binding site" evidence="2">
    <location>
        <position position="105"/>
    </location>
    <ligand>
        <name>Mn(2+)</name>
        <dbReference type="ChEBI" id="CHEBI:29035"/>
        <label>2</label>
    </ligand>
</feature>
<dbReference type="InterPro" id="IPR011650">
    <property type="entry name" value="Peptidase_M20_dimer"/>
</dbReference>
<dbReference type="PIRSF" id="PIRSF005962">
    <property type="entry name" value="Pept_M20D_amidohydro"/>
    <property type="match status" value="1"/>
</dbReference>
<dbReference type="InterPro" id="IPR017439">
    <property type="entry name" value="Amidohydrolase"/>
</dbReference>
<protein>
    <submittedName>
        <fullName evidence="4">Amidohydrolase</fullName>
    </submittedName>
</protein>
<name>A0A6L7G927_9RHOB</name>